<gene>
    <name evidence="1" type="ORF">LSTR_LSTR001595</name>
</gene>
<name>A0A482XBX3_LAOST</name>
<accession>A0A482XBX3</accession>
<organism evidence="1 2">
    <name type="scientific">Laodelphax striatellus</name>
    <name type="common">Small brown planthopper</name>
    <name type="synonym">Delphax striatella</name>
    <dbReference type="NCBI Taxonomy" id="195883"/>
    <lineage>
        <taxon>Eukaryota</taxon>
        <taxon>Metazoa</taxon>
        <taxon>Ecdysozoa</taxon>
        <taxon>Arthropoda</taxon>
        <taxon>Hexapoda</taxon>
        <taxon>Insecta</taxon>
        <taxon>Pterygota</taxon>
        <taxon>Neoptera</taxon>
        <taxon>Paraneoptera</taxon>
        <taxon>Hemiptera</taxon>
        <taxon>Auchenorrhyncha</taxon>
        <taxon>Fulgoroidea</taxon>
        <taxon>Delphacidae</taxon>
        <taxon>Criomorphinae</taxon>
        <taxon>Laodelphax</taxon>
    </lineage>
</organism>
<dbReference type="EMBL" id="QKKF02012754">
    <property type="protein sequence ID" value="RZF43334.1"/>
    <property type="molecule type" value="Genomic_DNA"/>
</dbReference>
<sequence>MASQYYVAVSVPYNWIDYRTKAQHDRPPPSLAVAATAAASDAPCRVNSFMAVALHPAPTLRPTLTHPSSQLQGNA</sequence>
<keyword evidence="2" id="KW-1185">Reference proteome</keyword>
<evidence type="ECO:0000313" key="2">
    <source>
        <dbReference type="Proteomes" id="UP000291343"/>
    </source>
</evidence>
<protein>
    <submittedName>
        <fullName evidence="1">Uncharacterized protein</fullName>
    </submittedName>
</protein>
<comment type="caution">
    <text evidence="1">The sequence shown here is derived from an EMBL/GenBank/DDBJ whole genome shotgun (WGS) entry which is preliminary data.</text>
</comment>
<evidence type="ECO:0000313" key="1">
    <source>
        <dbReference type="EMBL" id="RZF43334.1"/>
    </source>
</evidence>
<proteinExistence type="predicted"/>
<dbReference type="AlphaFoldDB" id="A0A482XBX3"/>
<reference evidence="1 2" key="1">
    <citation type="journal article" date="2017" name="Gigascience">
        <title>Genome sequence of the small brown planthopper, Laodelphax striatellus.</title>
        <authorList>
            <person name="Zhu J."/>
            <person name="Jiang F."/>
            <person name="Wang X."/>
            <person name="Yang P."/>
            <person name="Bao Y."/>
            <person name="Zhao W."/>
            <person name="Wang W."/>
            <person name="Lu H."/>
            <person name="Wang Q."/>
            <person name="Cui N."/>
            <person name="Li J."/>
            <person name="Chen X."/>
            <person name="Luo L."/>
            <person name="Yu J."/>
            <person name="Kang L."/>
            <person name="Cui F."/>
        </authorList>
    </citation>
    <scope>NUCLEOTIDE SEQUENCE [LARGE SCALE GENOMIC DNA]</scope>
    <source>
        <strain evidence="1">Lst14</strain>
    </source>
</reference>
<dbReference type="InParanoid" id="A0A482XBX3"/>
<dbReference type="Proteomes" id="UP000291343">
    <property type="component" value="Unassembled WGS sequence"/>
</dbReference>